<proteinExistence type="predicted"/>
<accession>X1T4T9</accession>
<dbReference type="AlphaFoldDB" id="X1T4T9"/>
<sequence>MKLCDTPFNEEITPALEKAFGHWQFPLSNF</sequence>
<organism evidence="1">
    <name type="scientific">marine sediment metagenome</name>
    <dbReference type="NCBI Taxonomy" id="412755"/>
    <lineage>
        <taxon>unclassified sequences</taxon>
        <taxon>metagenomes</taxon>
        <taxon>ecological metagenomes</taxon>
    </lineage>
</organism>
<dbReference type="EMBL" id="BARW01006116">
    <property type="protein sequence ID" value="GAI86406.1"/>
    <property type="molecule type" value="Genomic_DNA"/>
</dbReference>
<protein>
    <submittedName>
        <fullName evidence="1">Uncharacterized protein</fullName>
    </submittedName>
</protein>
<name>X1T4T9_9ZZZZ</name>
<gene>
    <name evidence="1" type="ORF">S12H4_12822</name>
</gene>
<reference evidence="1" key="1">
    <citation type="journal article" date="2014" name="Front. Microbiol.">
        <title>High frequency of phylogenetically diverse reductive dehalogenase-homologous genes in deep subseafloor sedimentary metagenomes.</title>
        <authorList>
            <person name="Kawai M."/>
            <person name="Futagami T."/>
            <person name="Toyoda A."/>
            <person name="Takaki Y."/>
            <person name="Nishi S."/>
            <person name="Hori S."/>
            <person name="Arai W."/>
            <person name="Tsubouchi T."/>
            <person name="Morono Y."/>
            <person name="Uchiyama I."/>
            <person name="Ito T."/>
            <person name="Fujiyama A."/>
            <person name="Inagaki F."/>
            <person name="Takami H."/>
        </authorList>
    </citation>
    <scope>NUCLEOTIDE SEQUENCE</scope>
    <source>
        <strain evidence="1">Expedition CK06-06</strain>
    </source>
</reference>
<evidence type="ECO:0000313" key="1">
    <source>
        <dbReference type="EMBL" id="GAI86406.1"/>
    </source>
</evidence>
<feature type="non-terminal residue" evidence="1">
    <location>
        <position position="30"/>
    </location>
</feature>
<comment type="caution">
    <text evidence="1">The sequence shown here is derived from an EMBL/GenBank/DDBJ whole genome shotgun (WGS) entry which is preliminary data.</text>
</comment>